<dbReference type="PROSITE" id="PS00197">
    <property type="entry name" value="2FE2S_FER_1"/>
    <property type="match status" value="1"/>
</dbReference>
<feature type="domain" description="FAD-binding FR-type" evidence="8">
    <location>
        <begin position="2"/>
        <end position="105"/>
    </location>
</feature>
<name>A0A3N9TDU9_9VIBR</name>
<comment type="caution">
    <text evidence="9">The sequence shown here is derived from an EMBL/GenBank/DDBJ whole genome shotgun (WGS) entry which is preliminary data.</text>
</comment>
<dbReference type="Gene3D" id="2.40.30.10">
    <property type="entry name" value="Translation factors"/>
    <property type="match status" value="1"/>
</dbReference>
<accession>A0A3N9TDU9</accession>
<dbReference type="OrthoDB" id="9801223at2"/>
<dbReference type="InterPro" id="IPR039261">
    <property type="entry name" value="FNR_nucleotide-bd"/>
</dbReference>
<evidence type="ECO:0000256" key="5">
    <source>
        <dbReference type="ARBA" id="ARBA00023004"/>
    </source>
</evidence>
<dbReference type="SUPFAM" id="SSF52343">
    <property type="entry name" value="Ferredoxin reductase-like, C-terminal NADP-linked domain"/>
    <property type="match status" value="1"/>
</dbReference>
<dbReference type="EMBL" id="RJVQ01000006">
    <property type="protein sequence ID" value="RQW62371.1"/>
    <property type="molecule type" value="Genomic_DNA"/>
</dbReference>
<dbReference type="GO" id="GO:0051537">
    <property type="term" value="F:2 iron, 2 sulfur cluster binding"/>
    <property type="evidence" value="ECO:0007669"/>
    <property type="project" value="UniProtKB-KW"/>
</dbReference>
<dbReference type="SUPFAM" id="SSF63380">
    <property type="entry name" value="Riboflavin synthase domain-like"/>
    <property type="match status" value="1"/>
</dbReference>
<proteinExistence type="predicted"/>
<evidence type="ECO:0000313" key="10">
    <source>
        <dbReference type="Proteomes" id="UP000281112"/>
    </source>
</evidence>
<reference evidence="9 10" key="1">
    <citation type="submission" date="2018-11" db="EMBL/GenBank/DDBJ databases">
        <title>Vibrio LJC006 sp. nov., isolated from seawater during the bloom of the enteromorpha.</title>
        <authorList>
            <person name="Liang J."/>
        </authorList>
    </citation>
    <scope>NUCLEOTIDE SEQUENCE [LARGE SCALE GENOMIC DNA]</scope>
    <source>
        <strain evidence="9 10">LJC006</strain>
    </source>
</reference>
<dbReference type="PROSITE" id="PS51085">
    <property type="entry name" value="2FE2S_FER_2"/>
    <property type="match status" value="1"/>
</dbReference>
<keyword evidence="1" id="KW-0285">Flavoprotein</keyword>
<evidence type="ECO:0000256" key="4">
    <source>
        <dbReference type="ARBA" id="ARBA00023002"/>
    </source>
</evidence>
<dbReference type="AlphaFoldDB" id="A0A3N9TDU9"/>
<dbReference type="InterPro" id="IPR017938">
    <property type="entry name" value="Riboflavin_synthase-like_b-brl"/>
</dbReference>
<evidence type="ECO:0000259" key="8">
    <source>
        <dbReference type="PROSITE" id="PS51384"/>
    </source>
</evidence>
<dbReference type="GO" id="GO:0046872">
    <property type="term" value="F:metal ion binding"/>
    <property type="evidence" value="ECO:0007669"/>
    <property type="project" value="UniProtKB-KW"/>
</dbReference>
<keyword evidence="5" id="KW-0408">Iron</keyword>
<dbReference type="SUPFAM" id="SSF54292">
    <property type="entry name" value="2Fe-2S ferredoxin-like"/>
    <property type="match status" value="1"/>
</dbReference>
<evidence type="ECO:0000259" key="7">
    <source>
        <dbReference type="PROSITE" id="PS51085"/>
    </source>
</evidence>
<evidence type="ECO:0000256" key="1">
    <source>
        <dbReference type="ARBA" id="ARBA00022630"/>
    </source>
</evidence>
<dbReference type="PANTHER" id="PTHR47354:SF1">
    <property type="entry name" value="CARNITINE MONOOXYGENASE REDUCTASE SUBUNIT"/>
    <property type="match status" value="1"/>
</dbReference>
<dbReference type="RefSeq" id="WP_124937908.1">
    <property type="nucleotide sequence ID" value="NZ_RJVQ01000006.1"/>
</dbReference>
<dbReference type="GO" id="GO:0016491">
    <property type="term" value="F:oxidoreductase activity"/>
    <property type="evidence" value="ECO:0007669"/>
    <property type="project" value="UniProtKB-KW"/>
</dbReference>
<keyword evidence="2" id="KW-0001">2Fe-2S</keyword>
<dbReference type="InterPro" id="IPR012675">
    <property type="entry name" value="Beta-grasp_dom_sf"/>
</dbReference>
<evidence type="ECO:0000256" key="6">
    <source>
        <dbReference type="ARBA" id="ARBA00023014"/>
    </source>
</evidence>
<dbReference type="InterPro" id="IPR001433">
    <property type="entry name" value="OxRdtase_FAD/NAD-bd"/>
</dbReference>
<dbReference type="CDD" id="cd06185">
    <property type="entry name" value="PDR_like"/>
    <property type="match status" value="1"/>
</dbReference>
<dbReference type="Proteomes" id="UP000281112">
    <property type="component" value="Unassembled WGS sequence"/>
</dbReference>
<dbReference type="CDD" id="cd00207">
    <property type="entry name" value="fer2"/>
    <property type="match status" value="1"/>
</dbReference>
<keyword evidence="4" id="KW-0560">Oxidoreductase</keyword>
<dbReference type="PRINTS" id="PR00409">
    <property type="entry name" value="PHDIOXRDTASE"/>
</dbReference>
<dbReference type="Gene3D" id="3.40.50.80">
    <property type="entry name" value="Nucleotide-binding domain of ferredoxin-NADP reductase (FNR) module"/>
    <property type="match status" value="1"/>
</dbReference>
<dbReference type="InterPro" id="IPR036010">
    <property type="entry name" value="2Fe-2S_ferredoxin-like_sf"/>
</dbReference>
<dbReference type="Pfam" id="PF00111">
    <property type="entry name" value="Fer2"/>
    <property type="match status" value="1"/>
</dbReference>
<dbReference type="InterPro" id="IPR017927">
    <property type="entry name" value="FAD-bd_FR_type"/>
</dbReference>
<gene>
    <name evidence="9" type="ORF">EES38_14420</name>
</gene>
<dbReference type="InterPro" id="IPR050415">
    <property type="entry name" value="MRET"/>
</dbReference>
<keyword evidence="10" id="KW-1185">Reference proteome</keyword>
<evidence type="ECO:0000313" key="9">
    <source>
        <dbReference type="EMBL" id="RQW62371.1"/>
    </source>
</evidence>
<dbReference type="InterPro" id="IPR001041">
    <property type="entry name" value="2Fe-2S_ferredoxin-type"/>
</dbReference>
<keyword evidence="6" id="KW-0411">Iron-sulfur</keyword>
<dbReference type="PANTHER" id="PTHR47354">
    <property type="entry name" value="NADH OXIDOREDUCTASE HCR"/>
    <property type="match status" value="1"/>
</dbReference>
<protein>
    <submittedName>
        <fullName evidence="9">Oxidoreductase</fullName>
    </submittedName>
</protein>
<feature type="domain" description="2Fe-2S ferredoxin-type" evidence="7">
    <location>
        <begin position="232"/>
        <end position="319"/>
    </location>
</feature>
<evidence type="ECO:0000256" key="2">
    <source>
        <dbReference type="ARBA" id="ARBA00022714"/>
    </source>
</evidence>
<dbReference type="Pfam" id="PF00175">
    <property type="entry name" value="NAD_binding_1"/>
    <property type="match status" value="1"/>
</dbReference>
<evidence type="ECO:0000256" key="3">
    <source>
        <dbReference type="ARBA" id="ARBA00022723"/>
    </source>
</evidence>
<dbReference type="PROSITE" id="PS51384">
    <property type="entry name" value="FAD_FR"/>
    <property type="match status" value="1"/>
</dbReference>
<dbReference type="Gene3D" id="3.10.20.30">
    <property type="match status" value="1"/>
</dbReference>
<organism evidence="9 10">
    <name type="scientific">Vibrio viridaestus</name>
    <dbReference type="NCBI Taxonomy" id="2487322"/>
    <lineage>
        <taxon>Bacteria</taxon>
        <taxon>Pseudomonadati</taxon>
        <taxon>Pseudomonadota</taxon>
        <taxon>Gammaproteobacteria</taxon>
        <taxon>Vibrionales</taxon>
        <taxon>Vibrionaceae</taxon>
        <taxon>Vibrio</taxon>
    </lineage>
</organism>
<sequence>MSEELCTAVVRKREVQGNGVVVLELADKAGKPLPLFDAGAHIDLHLDNGLIRQYSLCGDPANRECYRLGVLNDPNSRGGSKSIFDSLVEGSELTISSPRNLFPLSDDKAPSLLIGGGIGITPMISMAYSLMGSQRPFSLWYCGRSRQHSAFVEELNDAPFSAAVHTYFTTEHNGQRLDFTTVIPDPATGTHLYVCGPVNFMEGVIQAAQQLGYKDDHIHREFFNVEVETTGSAFEVYAEQSGITIQVQEHETIASALKAAGIKVQVSCEQGTCGTCLCDVLEGTPDHRDVYLTDEEKEDNDQMTLCCSRAKSARLVLDI</sequence>
<dbReference type="InterPro" id="IPR006058">
    <property type="entry name" value="2Fe2S_fd_BS"/>
</dbReference>
<keyword evidence="3" id="KW-0479">Metal-binding</keyword>